<feature type="transmembrane region" description="Helical" evidence="1">
    <location>
        <begin position="12"/>
        <end position="30"/>
    </location>
</feature>
<protein>
    <submittedName>
        <fullName evidence="2">Uncharacterized protein</fullName>
    </submittedName>
</protein>
<gene>
    <name evidence="2" type="ORF">I79_026094</name>
</gene>
<sequence>MLLNDKQFKSFFLLRFPSLCLCLDLLIYLLPSKALTVLPLRILSQTLSHCVYLIITLLFLMLQEPYPTIPQHRYVISPL</sequence>
<accession>G3IQ09</accession>
<dbReference type="EMBL" id="JH021133">
    <property type="protein sequence ID" value="EGV91262.1"/>
    <property type="molecule type" value="Genomic_DNA"/>
</dbReference>
<dbReference type="AlphaFoldDB" id="G3IQ09"/>
<feature type="transmembrane region" description="Helical" evidence="1">
    <location>
        <begin position="42"/>
        <end position="62"/>
    </location>
</feature>
<proteinExistence type="predicted"/>
<organism evidence="2 3">
    <name type="scientific">Cricetulus griseus</name>
    <name type="common">Chinese hamster</name>
    <name type="synonym">Cricetulus barabensis griseus</name>
    <dbReference type="NCBI Taxonomy" id="10029"/>
    <lineage>
        <taxon>Eukaryota</taxon>
        <taxon>Metazoa</taxon>
        <taxon>Chordata</taxon>
        <taxon>Craniata</taxon>
        <taxon>Vertebrata</taxon>
        <taxon>Euteleostomi</taxon>
        <taxon>Mammalia</taxon>
        <taxon>Eutheria</taxon>
        <taxon>Euarchontoglires</taxon>
        <taxon>Glires</taxon>
        <taxon>Rodentia</taxon>
        <taxon>Myomorpha</taxon>
        <taxon>Muroidea</taxon>
        <taxon>Cricetidae</taxon>
        <taxon>Cricetinae</taxon>
        <taxon>Cricetulus</taxon>
    </lineage>
</organism>
<dbReference type="Proteomes" id="UP000001075">
    <property type="component" value="Unassembled WGS sequence"/>
</dbReference>
<evidence type="ECO:0000313" key="3">
    <source>
        <dbReference type="Proteomes" id="UP000001075"/>
    </source>
</evidence>
<reference evidence="3" key="1">
    <citation type="journal article" date="2011" name="Nat. Biotechnol.">
        <title>The genomic sequence of the Chinese hamster ovary (CHO)-K1 cell line.</title>
        <authorList>
            <person name="Xu X."/>
            <person name="Nagarajan H."/>
            <person name="Lewis N.E."/>
            <person name="Pan S."/>
            <person name="Cai Z."/>
            <person name="Liu X."/>
            <person name="Chen W."/>
            <person name="Xie M."/>
            <person name="Wang W."/>
            <person name="Hammond S."/>
            <person name="Andersen M.R."/>
            <person name="Neff N."/>
            <person name="Passarelli B."/>
            <person name="Koh W."/>
            <person name="Fan H.C."/>
            <person name="Wang J."/>
            <person name="Gui Y."/>
            <person name="Lee K.H."/>
            <person name="Betenbaugh M.J."/>
            <person name="Quake S.R."/>
            <person name="Famili I."/>
            <person name="Palsson B.O."/>
            <person name="Wang J."/>
        </authorList>
    </citation>
    <scope>NUCLEOTIDE SEQUENCE [LARGE SCALE GENOMIC DNA]</scope>
    <source>
        <strain evidence="3">CHO K1 cell line</strain>
    </source>
</reference>
<name>G3IQ09_CRIGR</name>
<dbReference type="InParanoid" id="G3IQ09"/>
<evidence type="ECO:0000313" key="2">
    <source>
        <dbReference type="EMBL" id="EGV91262.1"/>
    </source>
</evidence>
<evidence type="ECO:0000256" key="1">
    <source>
        <dbReference type="SAM" id="Phobius"/>
    </source>
</evidence>
<keyword evidence="1" id="KW-0812">Transmembrane</keyword>
<keyword evidence="1" id="KW-0472">Membrane</keyword>
<keyword evidence="1" id="KW-1133">Transmembrane helix</keyword>